<gene>
    <name evidence="3" type="ORF">Tci_595606</name>
</gene>
<reference evidence="3" key="1">
    <citation type="journal article" date="2019" name="Sci. Rep.">
        <title>Draft genome of Tanacetum cinerariifolium, the natural source of mosquito coil.</title>
        <authorList>
            <person name="Yamashiro T."/>
            <person name="Shiraishi A."/>
            <person name="Satake H."/>
            <person name="Nakayama K."/>
        </authorList>
    </citation>
    <scope>NUCLEOTIDE SEQUENCE</scope>
</reference>
<evidence type="ECO:0000259" key="2">
    <source>
        <dbReference type="Pfam" id="PF00098"/>
    </source>
</evidence>
<organism evidence="3">
    <name type="scientific">Tanacetum cinerariifolium</name>
    <name type="common">Dalmatian daisy</name>
    <name type="synonym">Chrysanthemum cinerariifolium</name>
    <dbReference type="NCBI Taxonomy" id="118510"/>
    <lineage>
        <taxon>Eukaryota</taxon>
        <taxon>Viridiplantae</taxon>
        <taxon>Streptophyta</taxon>
        <taxon>Embryophyta</taxon>
        <taxon>Tracheophyta</taxon>
        <taxon>Spermatophyta</taxon>
        <taxon>Magnoliopsida</taxon>
        <taxon>eudicotyledons</taxon>
        <taxon>Gunneridae</taxon>
        <taxon>Pentapetalae</taxon>
        <taxon>asterids</taxon>
        <taxon>campanulids</taxon>
        <taxon>Asterales</taxon>
        <taxon>Asteraceae</taxon>
        <taxon>Asteroideae</taxon>
        <taxon>Anthemideae</taxon>
        <taxon>Anthemidinae</taxon>
        <taxon>Tanacetum</taxon>
    </lineage>
</organism>
<dbReference type="Pfam" id="PF00098">
    <property type="entry name" value="zf-CCHC"/>
    <property type="match status" value="1"/>
</dbReference>
<dbReference type="GO" id="GO:0008270">
    <property type="term" value="F:zinc ion binding"/>
    <property type="evidence" value="ECO:0007669"/>
    <property type="project" value="InterPro"/>
</dbReference>
<sequence length="807" mass="92137">MNPRGRSAAGYGEAYNRVGNVNQGQARLGQARTVKCYNCNGIGHIARNYTQPKRPQNSEYFKDKMLLMQAQENGVALDAEQLLFLAGGPNNAFDDDVDEQPVQDLALNVDNVFQAEDCDAFDSNVDEAPTAQTMFNAYLSSADPITDEAGPYYDSDILSKVQDHDQYLDDTCAYQEEHVMHDSVQLDHVVELHTDYTSVCNMIPYDQEHVELYERRAKFELTKREQKINEQLRLVISDRNFKEETLKRELHSTKLQLTSTINRNKSIVEERTFLKQDFKQKENKLLADFLNMKSLKEKVEDRLVKQDQSLQTVHMLCRPRPLCNDLNKVAISYKNPLCLTRAKQAQPALYNGHEILKDNHALAKVHNAEDTLEIAEITRKKMNAKMTDPECMIHKVKIAPHDYTKENFLATFTPQKQLTPEQIYWSNDLMKLKSEALKERAKRITPTSITDGERGFEQTKACYLQEVIPFFKTIKENFEGIQKALTKEVKEMKDVFEELEAEVAQCAVDRNHDAIDLKNLLIANDNLIVECLSKEVFSVATKSELNVARLAEMYVANTSVEARCLALEAELATLSSLQGKDNVICQLKKQLSQLQVNRSDTDRTLLVQTTDSQITKLTDHVTQLQAQNNMFRAENDKIKQHYKELYDSIKITRAKHIEQVTKLTAKNVMLKASVSKDKVQPPVLTRTKHAVDVEPIVPCLRSNRDAHLDYLRHLKESVEIIRDIVEEANVVRPLDRSIVSACRYIKHSQELLEYAIGTCPQGSQQRAKQLANTPLIRKKQVTIAKPSDRQDNNKQVHVVAVKPCLPL</sequence>
<evidence type="ECO:0000313" key="3">
    <source>
        <dbReference type="EMBL" id="GFA23634.1"/>
    </source>
</evidence>
<comment type="caution">
    <text evidence="3">The sequence shown here is derived from an EMBL/GenBank/DDBJ whole genome shotgun (WGS) entry which is preliminary data.</text>
</comment>
<accession>A0A699JAL6</accession>
<name>A0A699JAL6_TANCI</name>
<dbReference type="AlphaFoldDB" id="A0A699JAL6"/>
<evidence type="ECO:0000256" key="1">
    <source>
        <dbReference type="SAM" id="Coils"/>
    </source>
</evidence>
<feature type="coiled-coil region" evidence="1">
    <location>
        <begin position="482"/>
        <end position="509"/>
    </location>
</feature>
<keyword evidence="1" id="KW-0175">Coiled coil</keyword>
<dbReference type="InterPro" id="IPR001878">
    <property type="entry name" value="Znf_CCHC"/>
</dbReference>
<feature type="domain" description="CCHC-type" evidence="2">
    <location>
        <begin position="35"/>
        <end position="48"/>
    </location>
</feature>
<protein>
    <recommendedName>
        <fullName evidence="2">CCHC-type domain-containing protein</fullName>
    </recommendedName>
</protein>
<dbReference type="Gene3D" id="4.10.60.10">
    <property type="entry name" value="Zinc finger, CCHC-type"/>
    <property type="match status" value="1"/>
</dbReference>
<dbReference type="GO" id="GO:0003676">
    <property type="term" value="F:nucleic acid binding"/>
    <property type="evidence" value="ECO:0007669"/>
    <property type="project" value="InterPro"/>
</dbReference>
<dbReference type="EMBL" id="BKCJ010390282">
    <property type="protein sequence ID" value="GFA23634.1"/>
    <property type="molecule type" value="Genomic_DNA"/>
</dbReference>
<proteinExistence type="predicted"/>